<dbReference type="Pfam" id="PF03413">
    <property type="entry name" value="PepSY"/>
    <property type="match status" value="1"/>
</dbReference>
<feature type="domain" description="PepSY" evidence="1">
    <location>
        <begin position="37"/>
        <end position="90"/>
    </location>
</feature>
<evidence type="ECO:0000259" key="1">
    <source>
        <dbReference type="Pfam" id="PF03413"/>
    </source>
</evidence>
<name>A0AA96GSP9_9BACT</name>
<reference evidence="2 3" key="1">
    <citation type="submission" date="2023-01" db="EMBL/GenBank/DDBJ databases">
        <title>Cultivation and genomic characterization of new, ubiquitous marine nitrite-oxidizing bacteria from the Nitrospirales.</title>
        <authorList>
            <person name="Mueller A.J."/>
            <person name="Daebeler A."/>
            <person name="Herbold C.W."/>
            <person name="Kirkegaard R.H."/>
            <person name="Daims H."/>
        </authorList>
    </citation>
    <scope>NUCLEOTIDE SEQUENCE [LARGE SCALE GENOMIC DNA]</scope>
    <source>
        <strain evidence="2 3">DK</strain>
    </source>
</reference>
<dbReference type="Proteomes" id="UP001302494">
    <property type="component" value="Chromosome"/>
</dbReference>
<protein>
    <submittedName>
        <fullName evidence="2">PepSY domain-containing protein</fullName>
    </submittedName>
</protein>
<dbReference type="RefSeq" id="WP_312747943.1">
    <property type="nucleotide sequence ID" value="NZ_CP116968.1"/>
</dbReference>
<dbReference type="EMBL" id="CP116968">
    <property type="protein sequence ID" value="WNM63379.1"/>
    <property type="molecule type" value="Genomic_DNA"/>
</dbReference>
<evidence type="ECO:0000313" key="2">
    <source>
        <dbReference type="EMBL" id="WNM63379.1"/>
    </source>
</evidence>
<proteinExistence type="predicted"/>
<dbReference type="InterPro" id="IPR025711">
    <property type="entry name" value="PepSY"/>
</dbReference>
<accession>A0AA96GSP9</accession>
<organism evidence="2 3">
    <name type="scientific">Candidatus Nitrospira neomarina</name>
    <dbReference type="NCBI Taxonomy" id="3020899"/>
    <lineage>
        <taxon>Bacteria</taxon>
        <taxon>Pseudomonadati</taxon>
        <taxon>Nitrospirota</taxon>
        <taxon>Nitrospiria</taxon>
        <taxon>Nitrospirales</taxon>
        <taxon>Nitrospiraceae</taxon>
        <taxon>Nitrospira</taxon>
    </lineage>
</organism>
<dbReference type="AlphaFoldDB" id="A0AA96GSP9"/>
<gene>
    <name evidence="2" type="ORF">PQG83_06395</name>
</gene>
<keyword evidence="3" id="KW-1185">Reference proteome</keyword>
<evidence type="ECO:0000313" key="3">
    <source>
        <dbReference type="Proteomes" id="UP001302494"/>
    </source>
</evidence>
<sequence length="94" mass="10289">MKKTIMAVGLVGLFMVTGVPAWALFESDRTLTKEATVSMVEAIQAAQKAHSGKPVEVSMGKEDDRVIYKIEMVDADESHEVYVDAKTGKVKTDE</sequence>
<dbReference type="Gene3D" id="3.10.450.40">
    <property type="match status" value="1"/>
</dbReference>
<dbReference type="KEGG" id="nneo:PQG83_06395"/>